<protein>
    <recommendedName>
        <fullName evidence="4">Large ribosomal subunit protein eL18</fullName>
    </recommendedName>
</protein>
<evidence type="ECO:0000256" key="1">
    <source>
        <dbReference type="ARBA" id="ARBA00006815"/>
    </source>
</evidence>
<dbReference type="InterPro" id="IPR000039">
    <property type="entry name" value="Ribosomal_eL18"/>
</dbReference>
<dbReference type="RefSeq" id="WP_011762450.1">
    <property type="nucleotide sequence ID" value="NC_008701.1"/>
</dbReference>
<dbReference type="Gene3D" id="3.100.10.10">
    <property type="match status" value="1"/>
</dbReference>
<dbReference type="HOGENOM" id="CLU_146465_0_0_2"/>
<evidence type="ECO:0000259" key="5">
    <source>
        <dbReference type="Pfam" id="PF17135"/>
    </source>
</evidence>
<accession>A1RSE2</accession>
<comment type="similarity">
    <text evidence="1 4">Belongs to the eukaryotic ribosomal protein eL18 family.</text>
</comment>
<evidence type="ECO:0000256" key="2">
    <source>
        <dbReference type="ARBA" id="ARBA00022980"/>
    </source>
</evidence>
<dbReference type="Pfam" id="PF17135">
    <property type="entry name" value="Ribosomal_L18"/>
    <property type="match status" value="1"/>
</dbReference>
<keyword evidence="7" id="KW-1185">Reference proteome</keyword>
<dbReference type="GeneID" id="4617077"/>
<dbReference type="InterPro" id="IPR036227">
    <property type="entry name" value="Ribosomal_uL15/eL18_sf"/>
</dbReference>
<dbReference type="HAMAP" id="MF_00329">
    <property type="entry name" value="Ribosomal_eL18"/>
    <property type="match status" value="1"/>
</dbReference>
<evidence type="ECO:0000256" key="3">
    <source>
        <dbReference type="ARBA" id="ARBA00023274"/>
    </source>
</evidence>
<feature type="domain" description="Large ribosomal subunit protein uL15/eL18" evidence="5">
    <location>
        <begin position="11"/>
        <end position="119"/>
    </location>
</feature>
<dbReference type="InterPro" id="IPR001196">
    <property type="entry name" value="Ribosomal_uL15_CS"/>
</dbReference>
<dbReference type="InterPro" id="IPR021131">
    <property type="entry name" value="Ribosomal_uL15/eL18"/>
</dbReference>
<evidence type="ECO:0000313" key="6">
    <source>
        <dbReference type="EMBL" id="ABL87874.1"/>
    </source>
</evidence>
<dbReference type="GO" id="GO:0006412">
    <property type="term" value="P:translation"/>
    <property type="evidence" value="ECO:0007669"/>
    <property type="project" value="UniProtKB-UniRule"/>
</dbReference>
<dbReference type="InterPro" id="IPR022947">
    <property type="entry name" value="Ribosomal_eL18_arc"/>
</dbReference>
<dbReference type="KEGG" id="pis:Pisl_0696"/>
<reference evidence="6" key="1">
    <citation type="submission" date="2006-12" db="EMBL/GenBank/DDBJ databases">
        <title>Complete sequence of Pyrobaculum islandicum DSM 4184.</title>
        <authorList>
            <person name="Copeland A."/>
            <person name="Lucas S."/>
            <person name="Lapidus A."/>
            <person name="Barry K."/>
            <person name="Detter J.C."/>
            <person name="Glavina del Rio T."/>
            <person name="Dalin E."/>
            <person name="Tice H."/>
            <person name="Pitluck S."/>
            <person name="Meincke L."/>
            <person name="Brettin T."/>
            <person name="Bruce D."/>
            <person name="Han C."/>
            <person name="Tapia R."/>
            <person name="Gilna P."/>
            <person name="Schmutz J."/>
            <person name="Larimer F."/>
            <person name="Land M."/>
            <person name="Hauser L."/>
            <person name="Kyrpides N."/>
            <person name="Mikhailova N."/>
            <person name="Cozen A.E."/>
            <person name="Fitz-Gibbon S.T."/>
            <person name="House C.H."/>
            <person name="Saltikov C."/>
            <person name="Lowe T."/>
            <person name="Richardson P."/>
        </authorList>
    </citation>
    <scope>NUCLEOTIDE SEQUENCE [LARGE SCALE GENOMIC DNA]</scope>
    <source>
        <strain evidence="6">DSM 4184</strain>
    </source>
</reference>
<evidence type="ECO:0000256" key="4">
    <source>
        <dbReference type="HAMAP-Rule" id="MF_00329"/>
    </source>
</evidence>
<dbReference type="NCBIfam" id="NF003079">
    <property type="entry name" value="PRK04005.1"/>
    <property type="match status" value="1"/>
</dbReference>
<dbReference type="GO" id="GO:0003723">
    <property type="term" value="F:RNA binding"/>
    <property type="evidence" value="ECO:0007669"/>
    <property type="project" value="TreeGrafter"/>
</dbReference>
<dbReference type="PANTHER" id="PTHR10934:SF2">
    <property type="entry name" value="LARGE RIBOSOMAL SUBUNIT PROTEIN EL18"/>
    <property type="match status" value="1"/>
</dbReference>
<dbReference type="GO" id="GO:0003735">
    <property type="term" value="F:structural constituent of ribosome"/>
    <property type="evidence" value="ECO:0007669"/>
    <property type="project" value="InterPro"/>
</dbReference>
<gene>
    <name evidence="4" type="primary">rpl18e</name>
    <name evidence="6" type="ordered locus">Pisl_0696</name>
</gene>
<keyword evidence="2 4" id="KW-0689">Ribosomal protein</keyword>
<dbReference type="PROSITE" id="PS00475">
    <property type="entry name" value="RIBOSOMAL_L15"/>
    <property type="match status" value="1"/>
</dbReference>
<dbReference type="Proteomes" id="UP000002595">
    <property type="component" value="Chromosome"/>
</dbReference>
<organism evidence="6 7">
    <name type="scientific">Pyrobaculum islandicum (strain DSM 4184 / JCM 9189 / GEO3)</name>
    <dbReference type="NCBI Taxonomy" id="384616"/>
    <lineage>
        <taxon>Archaea</taxon>
        <taxon>Thermoproteota</taxon>
        <taxon>Thermoprotei</taxon>
        <taxon>Thermoproteales</taxon>
        <taxon>Thermoproteaceae</taxon>
        <taxon>Pyrobaculum</taxon>
    </lineage>
</organism>
<sequence>MPPNPTGPTNRQLRMLARFLRKAAMANSANIWRVVAEFIERPRRQRVVVNVGKLNRVANDGDIVVIPGKLLGGGELKKRIIVASVNVSRKAAQKVIEAGGELLTIPELVRRNPKGSNVKIVI</sequence>
<dbReference type="EMBL" id="CP000504">
    <property type="protein sequence ID" value="ABL87874.1"/>
    <property type="molecule type" value="Genomic_DNA"/>
</dbReference>
<dbReference type="GO" id="GO:0022625">
    <property type="term" value="C:cytosolic large ribosomal subunit"/>
    <property type="evidence" value="ECO:0007669"/>
    <property type="project" value="TreeGrafter"/>
</dbReference>
<dbReference type="PANTHER" id="PTHR10934">
    <property type="entry name" value="60S RIBOSOMAL PROTEIN L18"/>
    <property type="match status" value="1"/>
</dbReference>
<dbReference type="AlphaFoldDB" id="A1RSE2"/>
<dbReference type="eggNOG" id="arCOG00780">
    <property type="taxonomic scope" value="Archaea"/>
</dbReference>
<dbReference type="STRING" id="384616.Pisl_0696"/>
<keyword evidence="3 4" id="KW-0687">Ribonucleoprotein</keyword>
<name>A1RSE2_PYRIL</name>
<dbReference type="SUPFAM" id="SSF52080">
    <property type="entry name" value="Ribosomal proteins L15p and L18e"/>
    <property type="match status" value="1"/>
</dbReference>
<evidence type="ECO:0000313" key="7">
    <source>
        <dbReference type="Proteomes" id="UP000002595"/>
    </source>
</evidence>
<dbReference type="OrthoDB" id="11309at2157"/>
<proteinExistence type="inferred from homology"/>